<reference evidence="2 3" key="1">
    <citation type="submission" date="2019-02" db="EMBL/GenBank/DDBJ databases">
        <title>The genomic architecture of introgression among sibling species of bacteria.</title>
        <authorList>
            <person name="Cavassim M.I.A."/>
            <person name="Moeskjaer S."/>
            <person name="Moslemi C."/>
            <person name="Fields B."/>
            <person name="Bachmann A."/>
            <person name="Vilhjalmsson B."/>
            <person name="Schierup M.H."/>
            <person name="Young J.P.W."/>
            <person name="Andersen S.U."/>
        </authorList>
    </citation>
    <scope>NUCLEOTIDE SEQUENCE [LARGE SCALE GENOMIC DNA]</scope>
    <source>
        <strain evidence="2 3">SM42</strain>
    </source>
</reference>
<sequence length="71" mass="7792">MNLGLVFDALGHQRLPPSPRGREPNPPRLAYATPLDRRQTDLEISLHGRQGNAQSEGRVAQPEDDIIPVVG</sequence>
<comment type="caution">
    <text evidence="2">The sequence shown here is derived from an EMBL/GenBank/DDBJ whole genome shotgun (WGS) entry which is preliminary data.</text>
</comment>
<evidence type="ECO:0000256" key="1">
    <source>
        <dbReference type="SAM" id="MobiDB-lite"/>
    </source>
</evidence>
<feature type="compositionally biased region" description="Acidic residues" evidence="1">
    <location>
        <begin position="62"/>
        <end position="71"/>
    </location>
</feature>
<dbReference type="AlphaFoldDB" id="A0AAE8Q3G9"/>
<accession>A0AAE8Q3G9</accession>
<evidence type="ECO:0000313" key="3">
    <source>
        <dbReference type="Proteomes" id="UP000291892"/>
    </source>
</evidence>
<proteinExistence type="predicted"/>
<organism evidence="2 3">
    <name type="scientific">Rhizobium ruizarguesonis</name>
    <dbReference type="NCBI Taxonomy" id="2081791"/>
    <lineage>
        <taxon>Bacteria</taxon>
        <taxon>Pseudomonadati</taxon>
        <taxon>Pseudomonadota</taxon>
        <taxon>Alphaproteobacteria</taxon>
        <taxon>Hyphomicrobiales</taxon>
        <taxon>Rhizobiaceae</taxon>
        <taxon>Rhizobium/Agrobacterium group</taxon>
        <taxon>Rhizobium</taxon>
    </lineage>
</organism>
<dbReference type="Proteomes" id="UP000291892">
    <property type="component" value="Unassembled WGS sequence"/>
</dbReference>
<gene>
    <name evidence="2" type="ORF">ELG94_39465</name>
</gene>
<protein>
    <submittedName>
        <fullName evidence="2">Uncharacterized protein</fullName>
    </submittedName>
</protein>
<evidence type="ECO:0000313" key="2">
    <source>
        <dbReference type="EMBL" id="TBF00955.1"/>
    </source>
</evidence>
<dbReference type="EMBL" id="SIKX01000009">
    <property type="protein sequence ID" value="TBF00955.1"/>
    <property type="molecule type" value="Genomic_DNA"/>
</dbReference>
<feature type="region of interest" description="Disordered" evidence="1">
    <location>
        <begin position="1"/>
        <end position="30"/>
    </location>
</feature>
<name>A0AAE8Q3G9_9HYPH</name>
<dbReference type="RefSeq" id="WP_130776004.1">
    <property type="nucleotide sequence ID" value="NZ_SIKX01000009.1"/>
</dbReference>
<feature type="region of interest" description="Disordered" evidence="1">
    <location>
        <begin position="47"/>
        <end position="71"/>
    </location>
</feature>